<accession>A0A9P1IRA1</accession>
<protein>
    <recommendedName>
        <fullName evidence="3">MAM domain-containing protein</fullName>
    </recommendedName>
</protein>
<dbReference type="Proteomes" id="UP001152747">
    <property type="component" value="Unassembled WGS sequence"/>
</dbReference>
<dbReference type="OrthoDB" id="5843787at2759"/>
<name>A0A9P1IRA1_9PELO</name>
<dbReference type="AlphaFoldDB" id="A0A9P1IRA1"/>
<evidence type="ECO:0000313" key="1">
    <source>
        <dbReference type="EMBL" id="CAI5447928.1"/>
    </source>
</evidence>
<proteinExistence type="predicted"/>
<dbReference type="EMBL" id="CANHGI010000004">
    <property type="protein sequence ID" value="CAI5447928.1"/>
    <property type="molecule type" value="Genomic_DNA"/>
</dbReference>
<evidence type="ECO:0008006" key="3">
    <source>
        <dbReference type="Google" id="ProtNLM"/>
    </source>
</evidence>
<evidence type="ECO:0000313" key="2">
    <source>
        <dbReference type="Proteomes" id="UP001152747"/>
    </source>
</evidence>
<organism evidence="1 2">
    <name type="scientific">Caenorhabditis angaria</name>
    <dbReference type="NCBI Taxonomy" id="860376"/>
    <lineage>
        <taxon>Eukaryota</taxon>
        <taxon>Metazoa</taxon>
        <taxon>Ecdysozoa</taxon>
        <taxon>Nematoda</taxon>
        <taxon>Chromadorea</taxon>
        <taxon>Rhabditida</taxon>
        <taxon>Rhabditina</taxon>
        <taxon>Rhabditomorpha</taxon>
        <taxon>Rhabditoidea</taxon>
        <taxon>Rhabditidae</taxon>
        <taxon>Peloderinae</taxon>
        <taxon>Caenorhabditis</taxon>
    </lineage>
</organism>
<keyword evidence="2" id="KW-1185">Reference proteome</keyword>
<comment type="caution">
    <text evidence="1">The sequence shown here is derived from an EMBL/GenBank/DDBJ whole genome shotgun (WGS) entry which is preliminary data.</text>
</comment>
<sequence>MIFSIFLVRTSRSQCFKEIDEDICSQREGFDTNCDSRCTQIYGSKLRSECRARQTGTLLSFFGIRSFICRCELASIFCTNPQLAQHQPFHHFVIQQHSVLTPIKTPVKKENLCKRGSNFLTCRDNFASPRCSWQLSNNFEWFGATPKDTNSGSSPFGANFLAGKGGELGTVSTCDGLCSKSSMNLTARVWRSKNVVVELCFKENEAIMCAPVHSSNGALINEILPETEHFQISLKFSNITSPDEMVLIDDLSLNFTACSKNIPAPKLKSKLHSDSSMISGSIISRQKTQQIFHYAFSHCTISRGRAGLSYCRQKCKALEGAENSARCLRQKENPVLKKCVCQVRRSPQIKKIDGPEKEPTEEKPEEIPEILDNKIHDDEVTVSTTTVSTTVPQVSATCQESKCSFEKDTDCDWADLRMLSKHFNNISVAMKKGDENRYGISRLRPKSYSGLLHKTSLTGPIQMSIDIFPSHVIDVRICVQNLRKCQTQTISARSWNRVSAKIKVQTTEKVFVLFYNGSADDTKSIAIDNISIRAGPECFSSPT</sequence>
<gene>
    <name evidence="1" type="ORF">CAMP_LOCUS10565</name>
</gene>
<reference evidence="1" key="1">
    <citation type="submission" date="2022-11" db="EMBL/GenBank/DDBJ databases">
        <authorList>
            <person name="Kikuchi T."/>
        </authorList>
    </citation>
    <scope>NUCLEOTIDE SEQUENCE</scope>
    <source>
        <strain evidence="1">PS1010</strain>
    </source>
</reference>